<feature type="transmembrane region" description="Helical" evidence="10">
    <location>
        <begin position="827"/>
        <end position="847"/>
    </location>
</feature>
<comment type="caution">
    <text evidence="9">Lacks conserved residue(s) required for the propagation of feature annotation.</text>
</comment>
<dbReference type="InterPro" id="IPR011989">
    <property type="entry name" value="ARM-like"/>
</dbReference>
<dbReference type="STRING" id="1450537.A0A395HZP9"/>
<evidence type="ECO:0000256" key="10">
    <source>
        <dbReference type="SAM" id="Phobius"/>
    </source>
</evidence>
<dbReference type="InterPro" id="IPR036861">
    <property type="entry name" value="Endochitinase-like_sf"/>
</dbReference>
<organism evidence="13 14">
    <name type="scientific">Aspergillus homomorphus (strain CBS 101889)</name>
    <dbReference type="NCBI Taxonomy" id="1450537"/>
    <lineage>
        <taxon>Eukaryota</taxon>
        <taxon>Fungi</taxon>
        <taxon>Dikarya</taxon>
        <taxon>Ascomycota</taxon>
        <taxon>Pezizomycotina</taxon>
        <taxon>Eurotiomycetes</taxon>
        <taxon>Eurotiomycetidae</taxon>
        <taxon>Eurotiales</taxon>
        <taxon>Aspergillaceae</taxon>
        <taxon>Aspergillus</taxon>
        <taxon>Aspergillus subgen. Circumdati</taxon>
    </lineage>
</organism>
<dbReference type="Gene3D" id="3.30.60.10">
    <property type="entry name" value="Endochitinase-like"/>
    <property type="match status" value="2"/>
</dbReference>
<dbReference type="SMART" id="SM00270">
    <property type="entry name" value="ChtBD1"/>
    <property type="match status" value="2"/>
</dbReference>
<dbReference type="AlphaFoldDB" id="A0A395HZP9"/>
<dbReference type="Proteomes" id="UP000248961">
    <property type="component" value="Unassembled WGS sequence"/>
</dbReference>
<dbReference type="GeneID" id="37198007"/>
<accession>A0A395HZP9</accession>
<dbReference type="CDD" id="cd10951">
    <property type="entry name" value="CE4_ClCDA_like"/>
    <property type="match status" value="1"/>
</dbReference>
<dbReference type="Pfam" id="PF01522">
    <property type="entry name" value="Polysacc_deac_1"/>
    <property type="match status" value="1"/>
</dbReference>
<dbReference type="GO" id="GO:0005975">
    <property type="term" value="P:carbohydrate metabolic process"/>
    <property type="evidence" value="ECO:0007669"/>
    <property type="project" value="InterPro"/>
</dbReference>
<gene>
    <name evidence="13" type="ORF">BO97DRAFT_389442</name>
</gene>
<dbReference type="OrthoDB" id="407355at2759"/>
<evidence type="ECO:0000313" key="13">
    <source>
        <dbReference type="EMBL" id="RAL12965.1"/>
    </source>
</evidence>
<dbReference type="PANTHER" id="PTHR46471:SF4">
    <property type="entry name" value="CHITIN DEACETYLASE"/>
    <property type="match status" value="1"/>
</dbReference>
<keyword evidence="2 9" id="KW-0147">Chitin-binding</keyword>
<dbReference type="GO" id="GO:0016810">
    <property type="term" value="F:hydrolase activity, acting on carbon-nitrogen (but not peptide) bonds"/>
    <property type="evidence" value="ECO:0007669"/>
    <property type="project" value="InterPro"/>
</dbReference>
<keyword evidence="9" id="KW-1015">Disulfide bond</keyword>
<evidence type="ECO:0000259" key="11">
    <source>
        <dbReference type="PROSITE" id="PS50941"/>
    </source>
</evidence>
<evidence type="ECO:0000256" key="3">
    <source>
        <dbReference type="ARBA" id="ARBA00022723"/>
    </source>
</evidence>
<dbReference type="SUPFAM" id="SSF57016">
    <property type="entry name" value="Plant lectins/antimicrobial peptides"/>
    <property type="match status" value="2"/>
</dbReference>
<feature type="disulfide bond" evidence="9">
    <location>
        <begin position="446"/>
        <end position="458"/>
    </location>
</feature>
<dbReference type="EMBL" id="KZ824281">
    <property type="protein sequence ID" value="RAL12965.1"/>
    <property type="molecule type" value="Genomic_DNA"/>
</dbReference>
<evidence type="ECO:0000256" key="9">
    <source>
        <dbReference type="PROSITE-ProRule" id="PRU00261"/>
    </source>
</evidence>
<dbReference type="InterPro" id="IPR011330">
    <property type="entry name" value="Glyco_hydro/deAcase_b/a-brl"/>
</dbReference>
<dbReference type="VEuPathDB" id="FungiDB:BO97DRAFT_389442"/>
<feature type="domain" description="NodB homology" evidence="12">
    <location>
        <begin position="513"/>
        <end position="710"/>
    </location>
</feature>
<evidence type="ECO:0000259" key="12">
    <source>
        <dbReference type="PROSITE" id="PS51677"/>
    </source>
</evidence>
<feature type="domain" description="Chitin-binding type-1" evidence="11">
    <location>
        <begin position="436"/>
        <end position="479"/>
    </location>
</feature>
<dbReference type="GO" id="GO:0046872">
    <property type="term" value="F:metal ion binding"/>
    <property type="evidence" value="ECO:0007669"/>
    <property type="project" value="UniProtKB-KW"/>
</dbReference>
<feature type="disulfide bond" evidence="9">
    <location>
        <begin position="753"/>
        <end position="768"/>
    </location>
</feature>
<keyword evidence="7" id="KW-0119">Carbohydrate metabolism</keyword>
<dbReference type="CDD" id="cd00035">
    <property type="entry name" value="ChtBD1"/>
    <property type="match status" value="1"/>
</dbReference>
<dbReference type="PROSITE" id="PS50941">
    <property type="entry name" value="CHIT_BIND_I_2"/>
    <property type="match status" value="2"/>
</dbReference>
<name>A0A395HZP9_ASPHC</name>
<dbReference type="InterPro" id="IPR001002">
    <property type="entry name" value="Chitin-bd_1"/>
</dbReference>
<evidence type="ECO:0000256" key="8">
    <source>
        <dbReference type="ARBA" id="ARBA00023285"/>
    </source>
</evidence>
<dbReference type="Gene3D" id="3.20.20.370">
    <property type="entry name" value="Glycoside hydrolase/deacetylase"/>
    <property type="match status" value="1"/>
</dbReference>
<proteinExistence type="predicted"/>
<evidence type="ECO:0000313" key="14">
    <source>
        <dbReference type="Proteomes" id="UP000248961"/>
    </source>
</evidence>
<keyword evidence="4" id="KW-0732">Signal</keyword>
<keyword evidence="5" id="KW-0378">Hydrolase</keyword>
<evidence type="ECO:0000256" key="5">
    <source>
        <dbReference type="ARBA" id="ARBA00022801"/>
    </source>
</evidence>
<keyword evidence="8" id="KW-0170">Cobalt</keyword>
<evidence type="ECO:0000256" key="4">
    <source>
        <dbReference type="ARBA" id="ARBA00022729"/>
    </source>
</evidence>
<dbReference type="CDD" id="cd11618">
    <property type="entry name" value="ChtBD1_1"/>
    <property type="match status" value="1"/>
</dbReference>
<protein>
    <recommendedName>
        <fullName evidence="15">Glycoside hydrolase/deacetylase</fullName>
    </recommendedName>
</protein>
<dbReference type="InterPro" id="IPR016024">
    <property type="entry name" value="ARM-type_fold"/>
</dbReference>
<sequence length="848" mass="92227">MADRQAVQHNLNSLLLKLDDPDPDMRYMSLNDLLGVLNSPNSTYLAHDQFSASKLAEGLLKALDDQHGDVQNQALKCLGPLVHRLPFESLASLLEKLTNLTASQTIDTSVPNTALRYIVTALPRPQAGQQPSLDATSAYSAVSRVLIPRLTGPVQSPSSRRGSVVKGMLEKDPSKGFSSDAIDVLIQVINCFGPLLKEAELTALKDSVMSIVDNDTAGTVVTKRALAAISALVLHFSDNQLNLFVKELTQKFNSQPTTVHQRHLVATVGSIAKSAPAKFGPYLPTLAPFVFSALGEDAVAPATTVSQGKTRYRMPPPALLPPSHYWDKLVASCLAKSTTAASFCVVGQRDQNISATFPLDFSSILPQTSYLPHQTLTVFTFGAMRMLNWALSVYGLAACTTARNIITLQSNHHLSPILPRPQDDVSIQTLSVRATGKRCGSGVGKCPEKLCCSTAGYCGDTKDHCASPDCQIDYGYCDAHMTPGGSSTEDIPRPLDGVALYGPHIIRSCTVPGTVALTYDDGPKEFTKDLLDLLDRYEAKATFFITGNNNAKGQIDSPGMPWASLIQRMHASGHQIASHTWSHQDLSKISRDQRRIQLLWNEAALRNILGFFPTYMRPPYSSCTAESGCLEDMGELGYHIILYDIDTEDYKHDSPTEIQRSKDIFDSSLDARTAFDRPWLVIAHDVHEQTVHNLTEHMLKKLIAEGFRPVTVGECLGDPPKYWYREDNTVDGRNSRKNVFKVPSRIVSFDGMCGGNVTCDGSRFGPCCSGTGFCGNLTTFCGEGCQSDNGICDSKTNVAVAVEDHTDFKATGKAMSKDKPAKSDASYMVPLILPVEFAVLSLLAVLIG</sequence>
<dbReference type="PANTHER" id="PTHR46471">
    <property type="entry name" value="CHITIN DEACETYLASE"/>
    <property type="match status" value="1"/>
</dbReference>
<keyword evidence="10" id="KW-1133">Transmembrane helix</keyword>
<keyword evidence="10" id="KW-0812">Transmembrane</keyword>
<evidence type="ECO:0000256" key="7">
    <source>
        <dbReference type="ARBA" id="ARBA00023277"/>
    </source>
</evidence>
<dbReference type="PROSITE" id="PS51677">
    <property type="entry name" value="NODB"/>
    <property type="match status" value="1"/>
</dbReference>
<dbReference type="GO" id="GO:0008061">
    <property type="term" value="F:chitin binding"/>
    <property type="evidence" value="ECO:0007669"/>
    <property type="project" value="UniProtKB-UniRule"/>
</dbReference>
<dbReference type="InterPro" id="IPR002509">
    <property type="entry name" value="NODB_dom"/>
</dbReference>
<evidence type="ECO:0000256" key="1">
    <source>
        <dbReference type="ARBA" id="ARBA00001941"/>
    </source>
</evidence>
<feature type="disulfide bond" evidence="9">
    <location>
        <begin position="767"/>
        <end position="781"/>
    </location>
</feature>
<evidence type="ECO:0000256" key="2">
    <source>
        <dbReference type="ARBA" id="ARBA00022669"/>
    </source>
</evidence>
<keyword evidence="14" id="KW-1185">Reference proteome</keyword>
<keyword evidence="10" id="KW-0472">Membrane</keyword>
<dbReference type="RefSeq" id="XP_025552119.1">
    <property type="nucleotide sequence ID" value="XM_025693718.1"/>
</dbReference>
<feature type="domain" description="Chitin-binding type-1" evidence="11">
    <location>
        <begin position="750"/>
        <end position="794"/>
    </location>
</feature>
<keyword evidence="6" id="KW-0843">Virulence</keyword>
<evidence type="ECO:0000256" key="6">
    <source>
        <dbReference type="ARBA" id="ARBA00023026"/>
    </source>
</evidence>
<feature type="disulfide bond" evidence="9">
    <location>
        <begin position="451"/>
        <end position="465"/>
    </location>
</feature>
<comment type="cofactor">
    <cofactor evidence="1">
        <name>Co(2+)</name>
        <dbReference type="ChEBI" id="CHEBI:48828"/>
    </cofactor>
</comment>
<dbReference type="SUPFAM" id="SSF88713">
    <property type="entry name" value="Glycoside hydrolase/deacetylase"/>
    <property type="match status" value="1"/>
</dbReference>
<dbReference type="SUPFAM" id="SSF48371">
    <property type="entry name" value="ARM repeat"/>
    <property type="match status" value="1"/>
</dbReference>
<dbReference type="Gene3D" id="1.25.10.10">
    <property type="entry name" value="Leucine-rich Repeat Variant"/>
    <property type="match status" value="1"/>
</dbReference>
<keyword evidence="3" id="KW-0479">Metal-binding</keyword>
<reference evidence="13 14" key="1">
    <citation type="submission" date="2018-02" db="EMBL/GenBank/DDBJ databases">
        <title>The genomes of Aspergillus section Nigri reveals drivers in fungal speciation.</title>
        <authorList>
            <consortium name="DOE Joint Genome Institute"/>
            <person name="Vesth T.C."/>
            <person name="Nybo J."/>
            <person name="Theobald S."/>
            <person name="Brandl J."/>
            <person name="Frisvad J.C."/>
            <person name="Nielsen K.F."/>
            <person name="Lyhne E.K."/>
            <person name="Kogle M.E."/>
            <person name="Kuo A."/>
            <person name="Riley R."/>
            <person name="Clum A."/>
            <person name="Nolan M."/>
            <person name="Lipzen A."/>
            <person name="Salamov A."/>
            <person name="Henrissat B."/>
            <person name="Wiebenga A."/>
            <person name="De vries R.P."/>
            <person name="Grigoriev I.V."/>
            <person name="Mortensen U.H."/>
            <person name="Andersen M.R."/>
            <person name="Baker S.E."/>
        </authorList>
    </citation>
    <scope>NUCLEOTIDE SEQUENCE [LARGE SCALE GENOMIC DNA]</scope>
    <source>
        <strain evidence="13 14">CBS 101889</strain>
    </source>
</reference>
<evidence type="ECO:0008006" key="15">
    <source>
        <dbReference type="Google" id="ProtNLM"/>
    </source>
</evidence>